<keyword evidence="2 5" id="KW-0812">Transmembrane</keyword>
<sequence>MQRINTPWRAVAAAFALNGLLLGSWASRVPAIMEKHDLSEGTLGLQLLLMGMGALISFPVAGKMSDRLGAAPVTRGLAGAYLATLLLVGLAPGTVALGAALFVFGMCHGAMDVTMNSWATEAESHMGRPVMSSFHAMWSVGAGAGAALGYAATSVDLAPGWHFAGASVLGAVLLAPFLALPWQSRIRPGAASDPVFALPRGPLVLVGVIALAAGLGEGAVADWSAVYLRDTLGTNDAQATLGYVVFSVTMVIVRLLGDRVVNRYGPGAVARVSGLVAASGIALVTVPMELGAALAGFALMGAGYAALVPLAFSRAAADPHVPPGQGIASVATLGYGALLLGPPVIGQIAELASLRLGFVLLGIFALTVSVLAPVLGRRTGEKVTA</sequence>
<reference evidence="6 7" key="1">
    <citation type="submission" date="2013-04" db="EMBL/GenBank/DDBJ databases">
        <title>Oceanicola sp. 22II1-22F33 Genome Sequencing.</title>
        <authorList>
            <person name="Lai Q."/>
            <person name="Li G."/>
            <person name="Shao Z."/>
        </authorList>
    </citation>
    <scope>NUCLEOTIDE SEQUENCE [LARGE SCALE GENOMIC DNA]</scope>
    <source>
        <strain evidence="6 7">22II1-22F33</strain>
    </source>
</reference>
<proteinExistence type="predicted"/>
<dbReference type="InterPro" id="IPR051788">
    <property type="entry name" value="MFS_Transporter"/>
</dbReference>
<dbReference type="OrthoDB" id="9810941at2"/>
<feature type="transmembrane region" description="Helical" evidence="5">
    <location>
        <begin position="237"/>
        <end position="256"/>
    </location>
</feature>
<dbReference type="PANTHER" id="PTHR23514">
    <property type="entry name" value="BYPASS OF STOP CODON PROTEIN 6"/>
    <property type="match status" value="1"/>
</dbReference>
<dbReference type="InterPro" id="IPR036259">
    <property type="entry name" value="MFS_trans_sf"/>
</dbReference>
<comment type="subcellular location">
    <subcellularLocation>
        <location evidence="1">Membrane</location>
        <topology evidence="1">Multi-pass membrane protein</topology>
    </subcellularLocation>
</comment>
<evidence type="ECO:0000256" key="4">
    <source>
        <dbReference type="ARBA" id="ARBA00023136"/>
    </source>
</evidence>
<evidence type="ECO:0000313" key="6">
    <source>
        <dbReference type="EMBL" id="OWU69852.1"/>
    </source>
</evidence>
<feature type="transmembrane region" description="Helical" evidence="5">
    <location>
        <begin position="292"/>
        <end position="312"/>
    </location>
</feature>
<dbReference type="Gene3D" id="1.20.1250.20">
    <property type="entry name" value="MFS general substrate transporter like domains"/>
    <property type="match status" value="2"/>
</dbReference>
<evidence type="ECO:0000256" key="3">
    <source>
        <dbReference type="ARBA" id="ARBA00022989"/>
    </source>
</evidence>
<feature type="transmembrane region" description="Helical" evidence="5">
    <location>
        <begin position="203"/>
        <end position="225"/>
    </location>
</feature>
<dbReference type="GO" id="GO:0022857">
    <property type="term" value="F:transmembrane transporter activity"/>
    <property type="evidence" value="ECO:0007669"/>
    <property type="project" value="InterPro"/>
</dbReference>
<gene>
    <name evidence="6" type="ORF">ATO3_21495</name>
</gene>
<comment type="caution">
    <text evidence="6">The sequence shown here is derived from an EMBL/GenBank/DDBJ whole genome shotgun (WGS) entry which is preliminary data.</text>
</comment>
<dbReference type="RefSeq" id="WP_088651979.1">
    <property type="nucleotide sequence ID" value="NZ_AQQR01000014.1"/>
</dbReference>
<keyword evidence="3 5" id="KW-1133">Transmembrane helix</keyword>
<dbReference type="CDD" id="cd17393">
    <property type="entry name" value="MFS_MosC_like"/>
    <property type="match status" value="1"/>
</dbReference>
<protein>
    <submittedName>
        <fullName evidence="6">Transporter</fullName>
    </submittedName>
</protein>
<dbReference type="InterPro" id="IPR011701">
    <property type="entry name" value="MFS"/>
</dbReference>
<dbReference type="AlphaFoldDB" id="A0A225NGU8"/>
<feature type="transmembrane region" description="Helical" evidence="5">
    <location>
        <begin position="268"/>
        <end position="286"/>
    </location>
</feature>
<organism evidence="6 7">
    <name type="scientific">Marinibacterium profundimaris</name>
    <dbReference type="NCBI Taxonomy" id="1679460"/>
    <lineage>
        <taxon>Bacteria</taxon>
        <taxon>Pseudomonadati</taxon>
        <taxon>Pseudomonadota</taxon>
        <taxon>Alphaproteobacteria</taxon>
        <taxon>Rhodobacterales</taxon>
        <taxon>Paracoccaceae</taxon>
        <taxon>Marinibacterium</taxon>
    </lineage>
</organism>
<feature type="transmembrane region" description="Helical" evidence="5">
    <location>
        <begin position="324"/>
        <end position="345"/>
    </location>
</feature>
<evidence type="ECO:0000256" key="2">
    <source>
        <dbReference type="ARBA" id="ARBA00022692"/>
    </source>
</evidence>
<dbReference type="PANTHER" id="PTHR23514:SF13">
    <property type="entry name" value="INNER MEMBRANE PROTEIN YBJJ"/>
    <property type="match status" value="1"/>
</dbReference>
<dbReference type="GO" id="GO:0016020">
    <property type="term" value="C:membrane"/>
    <property type="evidence" value="ECO:0007669"/>
    <property type="project" value="UniProtKB-SubCell"/>
</dbReference>
<keyword evidence="4 5" id="KW-0472">Membrane</keyword>
<evidence type="ECO:0000256" key="5">
    <source>
        <dbReference type="SAM" id="Phobius"/>
    </source>
</evidence>
<dbReference type="SUPFAM" id="SSF103473">
    <property type="entry name" value="MFS general substrate transporter"/>
    <property type="match status" value="1"/>
</dbReference>
<feature type="transmembrane region" description="Helical" evidence="5">
    <location>
        <begin position="42"/>
        <end position="61"/>
    </location>
</feature>
<evidence type="ECO:0000313" key="7">
    <source>
        <dbReference type="Proteomes" id="UP000215377"/>
    </source>
</evidence>
<name>A0A225NGU8_9RHOB</name>
<feature type="transmembrane region" description="Helical" evidence="5">
    <location>
        <begin position="161"/>
        <end position="182"/>
    </location>
</feature>
<dbReference type="EMBL" id="AQQR01000014">
    <property type="protein sequence ID" value="OWU69852.1"/>
    <property type="molecule type" value="Genomic_DNA"/>
</dbReference>
<keyword evidence="7" id="KW-1185">Reference proteome</keyword>
<dbReference type="Proteomes" id="UP000215377">
    <property type="component" value="Unassembled WGS sequence"/>
</dbReference>
<accession>A0A225NGU8</accession>
<dbReference type="Pfam" id="PF07690">
    <property type="entry name" value="MFS_1"/>
    <property type="match status" value="1"/>
</dbReference>
<evidence type="ECO:0000256" key="1">
    <source>
        <dbReference type="ARBA" id="ARBA00004141"/>
    </source>
</evidence>
<feature type="transmembrane region" description="Helical" evidence="5">
    <location>
        <begin position="357"/>
        <end position="376"/>
    </location>
</feature>